<evidence type="ECO:0000256" key="6">
    <source>
        <dbReference type="SAM" id="Phobius"/>
    </source>
</evidence>
<feature type="compositionally biased region" description="Basic residues" evidence="5">
    <location>
        <begin position="91"/>
        <end position="110"/>
    </location>
</feature>
<protein>
    <submittedName>
        <fullName evidence="7">DUF4870 domain-containing protein</fullName>
    </submittedName>
</protein>
<proteinExistence type="predicted"/>
<keyword evidence="8" id="KW-1185">Reference proteome</keyword>
<evidence type="ECO:0000256" key="4">
    <source>
        <dbReference type="ARBA" id="ARBA00023136"/>
    </source>
</evidence>
<dbReference type="Proteomes" id="UP000296469">
    <property type="component" value="Chromosome"/>
</dbReference>
<organism evidence="7 8">
    <name type="scientific">Cellulomonas shaoxiangyii</name>
    <dbReference type="NCBI Taxonomy" id="2566013"/>
    <lineage>
        <taxon>Bacteria</taxon>
        <taxon>Bacillati</taxon>
        <taxon>Actinomycetota</taxon>
        <taxon>Actinomycetes</taxon>
        <taxon>Micrococcales</taxon>
        <taxon>Cellulomonadaceae</taxon>
        <taxon>Cellulomonas</taxon>
    </lineage>
</organism>
<evidence type="ECO:0000256" key="1">
    <source>
        <dbReference type="ARBA" id="ARBA00004141"/>
    </source>
</evidence>
<feature type="compositionally biased region" description="Basic residues" evidence="5">
    <location>
        <begin position="16"/>
        <end position="35"/>
    </location>
</feature>
<name>A0A4P7SLY1_9CELL</name>
<feature type="transmembrane region" description="Helical" evidence="6">
    <location>
        <begin position="232"/>
        <end position="254"/>
    </location>
</feature>
<dbReference type="OrthoDB" id="9808930at2"/>
<feature type="compositionally biased region" description="Basic residues" evidence="5">
    <location>
        <begin position="189"/>
        <end position="198"/>
    </location>
</feature>
<dbReference type="Pfam" id="PF09685">
    <property type="entry name" value="MamF_MmsF"/>
    <property type="match status" value="1"/>
</dbReference>
<feature type="region of interest" description="Disordered" evidence="5">
    <location>
        <begin position="1"/>
        <end position="217"/>
    </location>
</feature>
<dbReference type="EMBL" id="CP039291">
    <property type="protein sequence ID" value="QCB95242.1"/>
    <property type="molecule type" value="Genomic_DNA"/>
</dbReference>
<keyword evidence="3 6" id="KW-1133">Transmembrane helix</keyword>
<evidence type="ECO:0000313" key="8">
    <source>
        <dbReference type="Proteomes" id="UP000296469"/>
    </source>
</evidence>
<evidence type="ECO:0000313" key="7">
    <source>
        <dbReference type="EMBL" id="QCB95242.1"/>
    </source>
</evidence>
<feature type="transmembrane region" description="Helical" evidence="6">
    <location>
        <begin position="299"/>
        <end position="317"/>
    </location>
</feature>
<feature type="transmembrane region" description="Helical" evidence="6">
    <location>
        <begin position="274"/>
        <end position="293"/>
    </location>
</feature>
<dbReference type="InterPro" id="IPR019109">
    <property type="entry name" value="MamF_MmsF"/>
</dbReference>
<evidence type="ECO:0000256" key="2">
    <source>
        <dbReference type="ARBA" id="ARBA00022692"/>
    </source>
</evidence>
<feature type="compositionally biased region" description="Basic and acidic residues" evidence="5">
    <location>
        <begin position="111"/>
        <end position="123"/>
    </location>
</feature>
<dbReference type="AlphaFoldDB" id="A0A4P7SLY1"/>
<keyword evidence="4 6" id="KW-0472">Membrane</keyword>
<accession>A0A4P7SLY1</accession>
<evidence type="ECO:0000256" key="3">
    <source>
        <dbReference type="ARBA" id="ARBA00022989"/>
    </source>
</evidence>
<comment type="subcellular location">
    <subcellularLocation>
        <location evidence="1">Membrane</location>
        <topology evidence="1">Multi-pass membrane protein</topology>
    </subcellularLocation>
</comment>
<evidence type="ECO:0000256" key="5">
    <source>
        <dbReference type="SAM" id="MobiDB-lite"/>
    </source>
</evidence>
<sequence>MGLSWSTGAARPPRSANRHAGRRVKPTPRPGRRCHPPGFPRPGAGATRASTLPADETPVPVHPPGCGPARRPARTGSVRRPPTVRSPRVPRPVRHPRPFHALRHVGRPRAPRRDPRLLLRRLGDGPGGVARAPRQGPRRRPPGARGPELPADGARRDGRRTHPRGDPPHRLRRLDRHGGDRHREPRAVGARRRGRQRREHLPVPGQPGARPVSAYPPPPVAPPLRPDEERTWAVLAHVLPLVVSFVGPLVVWLVCRGRGPFVEHHAKESLNFQLTVLGATMVSFVLMVASFGLLTLLPFGVLVVGAVLHVLGAVAASRGEWYRYPVSVRLIS</sequence>
<feature type="compositionally biased region" description="Low complexity" evidence="5">
    <location>
        <begin position="78"/>
        <end position="87"/>
    </location>
</feature>
<gene>
    <name evidence="7" type="ORF">E5225_06435</name>
</gene>
<keyword evidence="2 6" id="KW-0812">Transmembrane</keyword>
<feature type="compositionally biased region" description="Basic and acidic residues" evidence="5">
    <location>
        <begin position="176"/>
        <end position="186"/>
    </location>
</feature>
<dbReference type="KEGG" id="celz:E5225_06435"/>
<reference evidence="7 8" key="1">
    <citation type="submission" date="2019-04" db="EMBL/GenBank/DDBJ databases">
        <title>Isolation and identification of Cellulomonas shaoxiangyii sp. Nov. isolated from feces of the Tibetan antelopes (Pantholops hodgsonii) in the Qinghai-Tibet plateau of China.</title>
        <authorList>
            <person name="Tian Z."/>
        </authorList>
    </citation>
    <scope>NUCLEOTIDE SEQUENCE [LARGE SCALE GENOMIC DNA]</scope>
    <source>
        <strain evidence="7 8">Z28</strain>
    </source>
</reference>